<evidence type="ECO:0000313" key="1">
    <source>
        <dbReference type="EMBL" id="UWX62757.1"/>
    </source>
</evidence>
<sequence length="191" mass="20884">MTARVPSLEVRALTLEQEMAAWGQRFQATQRSMADRAREARVLHLRWLAAGHQGDFSTTLSKAAGISRTTAWRLWRAGLALEAGVSAQADQTDLIEAARALDKGVTVPEIDKAIAAGTLRDVTNLADVGMVGRQMSADAAGLRERVQQRLGLFGLDHLPPVERDELVFSAFLSISDETLRGIVSSYRRVTE</sequence>
<protein>
    <submittedName>
        <fullName evidence="1">Uncharacterized protein</fullName>
    </submittedName>
</protein>
<dbReference type="EMBL" id="CP104213">
    <property type="protein sequence ID" value="UWX62757.1"/>
    <property type="molecule type" value="Genomic_DNA"/>
</dbReference>
<accession>A0ABY5YF86</accession>
<gene>
    <name evidence="1" type="ORF">N0D28_08220</name>
</gene>
<reference evidence="1" key="1">
    <citation type="submission" date="2022-09" db="EMBL/GenBank/DDBJ databases">
        <title>genome sequence of Deinococcus rubellus.</title>
        <authorList>
            <person name="Srinivasan S."/>
        </authorList>
    </citation>
    <scope>NUCLEOTIDE SEQUENCE</scope>
    <source>
        <strain evidence="1">Ant6</strain>
    </source>
</reference>
<dbReference type="Proteomes" id="UP001060261">
    <property type="component" value="Chromosome"/>
</dbReference>
<name>A0ABY5YF86_9DEIO</name>
<proteinExistence type="predicted"/>
<evidence type="ECO:0000313" key="2">
    <source>
        <dbReference type="Proteomes" id="UP001060261"/>
    </source>
</evidence>
<keyword evidence="2" id="KW-1185">Reference proteome</keyword>
<organism evidence="1 2">
    <name type="scientific">Deinococcus rubellus</name>
    <dbReference type="NCBI Taxonomy" id="1889240"/>
    <lineage>
        <taxon>Bacteria</taxon>
        <taxon>Thermotogati</taxon>
        <taxon>Deinococcota</taxon>
        <taxon>Deinococci</taxon>
        <taxon>Deinococcales</taxon>
        <taxon>Deinococcaceae</taxon>
        <taxon>Deinococcus</taxon>
    </lineage>
</organism>
<dbReference type="RefSeq" id="WP_260559052.1">
    <property type="nucleotide sequence ID" value="NZ_BAABEC010000059.1"/>
</dbReference>